<dbReference type="RefSeq" id="WP_143503018.1">
    <property type="nucleotide sequence ID" value="NZ_SCFV01000015.1"/>
</dbReference>
<protein>
    <submittedName>
        <fullName evidence="1">Uncharacterized protein</fullName>
    </submittedName>
</protein>
<dbReference type="EMBL" id="SCFV01000015">
    <property type="protein sequence ID" value="TRO11726.1"/>
    <property type="molecule type" value="Genomic_DNA"/>
</dbReference>
<evidence type="ECO:0000313" key="2">
    <source>
        <dbReference type="Proteomes" id="UP000317327"/>
    </source>
</evidence>
<reference evidence="1 2" key="1">
    <citation type="submission" date="2019-01" db="EMBL/GenBank/DDBJ databases">
        <title>Whole genome shotgun sequencing of Pseudomonas spp. isolated by its ability to degrade furfural.</title>
        <authorList>
            <person name="Donoso R."/>
            <person name="Farkas C."/>
            <person name="Villegas P."/>
            <person name="Gonzales-Toro F."/>
            <person name="Guajardo-Parra M."/>
            <person name="Araya-Nail M."/>
            <person name="Morgante V."/>
            <person name="Perez-Pantoja D."/>
        </authorList>
    </citation>
    <scope>NUCLEOTIDE SEQUENCE [LARGE SCALE GENOMIC DNA]</scope>
    <source>
        <strain evidence="1 2">VN231</strain>
    </source>
</reference>
<gene>
    <name evidence="1" type="ORF">EQ836_23825</name>
</gene>
<sequence>MIEHIVPLVLGGIEILPHSGPIRQRYESFGGSRELRMASGRGVKQTHWRKTATSISATGHLDPALESLDYSRPLELLCVAPKWVGGTGLVYELPAAQHRRPDEQPWAIAAVGGGWVDTSLVLDGNVATVAAIPGARAYRVGWLPRLMVLTDGPVTETDDSRELIDWSMDAREA</sequence>
<dbReference type="AlphaFoldDB" id="A0ABD7RQW0"/>
<evidence type="ECO:0000313" key="1">
    <source>
        <dbReference type="EMBL" id="TRO11726.1"/>
    </source>
</evidence>
<accession>A0ABD7RQW0</accession>
<organism evidence="1 2">
    <name type="scientific">Ectopseudomonas mendocina</name>
    <name type="common">Pseudomonas mendocina</name>
    <dbReference type="NCBI Taxonomy" id="300"/>
    <lineage>
        <taxon>Bacteria</taxon>
        <taxon>Pseudomonadati</taxon>
        <taxon>Pseudomonadota</taxon>
        <taxon>Gammaproteobacteria</taxon>
        <taxon>Pseudomonadales</taxon>
        <taxon>Pseudomonadaceae</taxon>
        <taxon>Ectopseudomonas</taxon>
    </lineage>
</organism>
<proteinExistence type="predicted"/>
<dbReference type="Proteomes" id="UP000317327">
    <property type="component" value="Unassembled WGS sequence"/>
</dbReference>
<name>A0ABD7RQW0_ECTME</name>
<comment type="caution">
    <text evidence="1">The sequence shown here is derived from an EMBL/GenBank/DDBJ whole genome shotgun (WGS) entry which is preliminary data.</text>
</comment>